<dbReference type="InterPro" id="IPR010982">
    <property type="entry name" value="Lambda_DNA-bd_dom_sf"/>
</dbReference>
<dbReference type="PROSITE" id="PS50932">
    <property type="entry name" value="HTH_LACI_2"/>
    <property type="match status" value="1"/>
</dbReference>
<dbReference type="PRINTS" id="PR00036">
    <property type="entry name" value="HTHLACI"/>
</dbReference>
<organism evidence="5 6">
    <name type="scientific">Aliivibrio finisterrensis</name>
    <dbReference type="NCBI Taxonomy" id="511998"/>
    <lineage>
        <taxon>Bacteria</taxon>
        <taxon>Pseudomonadati</taxon>
        <taxon>Pseudomonadota</taxon>
        <taxon>Gammaproteobacteria</taxon>
        <taxon>Vibrionales</taxon>
        <taxon>Vibrionaceae</taxon>
        <taxon>Aliivibrio</taxon>
    </lineage>
</organism>
<feature type="domain" description="HTH lacI-type" evidence="4">
    <location>
        <begin position="2"/>
        <end position="56"/>
    </location>
</feature>
<dbReference type="CDD" id="cd06270">
    <property type="entry name" value="PBP1_GalS-like"/>
    <property type="match status" value="1"/>
</dbReference>
<evidence type="ECO:0000256" key="3">
    <source>
        <dbReference type="ARBA" id="ARBA00023163"/>
    </source>
</evidence>
<dbReference type="EMBL" id="SEZJ01000003">
    <property type="protein sequence ID" value="RYU47540.1"/>
    <property type="molecule type" value="Genomic_DNA"/>
</dbReference>
<dbReference type="PROSITE" id="PS00356">
    <property type="entry name" value="HTH_LACI_1"/>
    <property type="match status" value="1"/>
</dbReference>
<evidence type="ECO:0000313" key="5">
    <source>
        <dbReference type="EMBL" id="RYU47540.1"/>
    </source>
</evidence>
<dbReference type="PANTHER" id="PTHR30146">
    <property type="entry name" value="LACI-RELATED TRANSCRIPTIONAL REPRESSOR"/>
    <property type="match status" value="1"/>
</dbReference>
<comment type="caution">
    <text evidence="5">The sequence shown here is derived from an EMBL/GenBank/DDBJ whole genome shotgun (WGS) entry which is preliminary data.</text>
</comment>
<dbReference type="OrthoDB" id="9798934at2"/>
<dbReference type="InterPro" id="IPR000843">
    <property type="entry name" value="HTH_LacI"/>
</dbReference>
<dbReference type="InterPro" id="IPR046335">
    <property type="entry name" value="LacI/GalR-like_sensor"/>
</dbReference>
<dbReference type="GeneID" id="56274204"/>
<dbReference type="SUPFAM" id="SSF47413">
    <property type="entry name" value="lambda repressor-like DNA-binding domains"/>
    <property type="match status" value="1"/>
</dbReference>
<dbReference type="PANTHER" id="PTHR30146:SF98">
    <property type="entry name" value="HTH-TYPE TRANSCRIPTIONAL REGULATOR GALR"/>
    <property type="match status" value="1"/>
</dbReference>
<dbReference type="SMART" id="SM00354">
    <property type="entry name" value="HTH_LACI"/>
    <property type="match status" value="1"/>
</dbReference>
<dbReference type="RefSeq" id="WP_130086444.1">
    <property type="nucleotide sequence ID" value="NZ_SEZJ01000003.1"/>
</dbReference>
<dbReference type="GO" id="GO:0000976">
    <property type="term" value="F:transcription cis-regulatory region binding"/>
    <property type="evidence" value="ECO:0007669"/>
    <property type="project" value="TreeGrafter"/>
</dbReference>
<gene>
    <name evidence="5" type="ORF">ERW49_04085</name>
</gene>
<dbReference type="SUPFAM" id="SSF53822">
    <property type="entry name" value="Periplasmic binding protein-like I"/>
    <property type="match status" value="1"/>
</dbReference>
<keyword evidence="3" id="KW-0804">Transcription</keyword>
<protein>
    <submittedName>
        <fullName evidence="5">LacI family DNA-binding transcriptional regulator</fullName>
    </submittedName>
</protein>
<keyword evidence="1" id="KW-0805">Transcription regulation</keyword>
<dbReference type="Gene3D" id="3.40.50.2300">
    <property type="match status" value="2"/>
</dbReference>
<dbReference type="AlphaFoldDB" id="A0A4Q5KM89"/>
<dbReference type="CDD" id="cd01392">
    <property type="entry name" value="HTH_LacI"/>
    <property type="match status" value="1"/>
</dbReference>
<accession>A0A4Q5KM89</accession>
<evidence type="ECO:0000256" key="2">
    <source>
        <dbReference type="ARBA" id="ARBA00023125"/>
    </source>
</evidence>
<sequence>MATIKDVAKEAGVSVATVSRVVNKSPKASKAAIESVNAAMQKLGYRPNANARALVSKSTNTIGVMVGDVSDPFFGSLLKAVDTVAQAHQKHLLIGNGYHDATTEKEAIDLLINNRCESLVIHSKGLSDQELLQFAKEVPGLVIINRHIPEMADRCISLDNQHGANLATEHLIAQGHTKIAYINSEHDIDDSHHRKAGYQQALHAHGINFNEEYCAEAQPTDEGGEQAMIDLLSRNLPITAVVCYNDYMAAGALAALEKQEIAVPKDISLMGFDNGLIAKYLHPKLSTIDYPIQTMAKQAAELSLALVSGNSSMTKGTIFQASLIERSSVIKQESPNS</sequence>
<reference evidence="5 6" key="1">
    <citation type="submission" date="2019-02" db="EMBL/GenBank/DDBJ databases">
        <title>Genome sequences of Aliivibrio finisterrensis strains from farmed Atlantic salmon.</title>
        <authorList>
            <person name="Bowman J.P."/>
        </authorList>
    </citation>
    <scope>NUCLEOTIDE SEQUENCE [LARGE SCALE GENOMIC DNA]</scope>
    <source>
        <strain evidence="5 6">A32</strain>
    </source>
</reference>
<dbReference type="Pfam" id="PF13377">
    <property type="entry name" value="Peripla_BP_3"/>
    <property type="match status" value="1"/>
</dbReference>
<name>A0A4Q5KM89_9GAMM</name>
<dbReference type="Gene3D" id="1.10.260.40">
    <property type="entry name" value="lambda repressor-like DNA-binding domains"/>
    <property type="match status" value="1"/>
</dbReference>
<dbReference type="Proteomes" id="UP000293465">
    <property type="component" value="Unassembled WGS sequence"/>
</dbReference>
<dbReference type="GO" id="GO:0003700">
    <property type="term" value="F:DNA-binding transcription factor activity"/>
    <property type="evidence" value="ECO:0007669"/>
    <property type="project" value="TreeGrafter"/>
</dbReference>
<evidence type="ECO:0000313" key="6">
    <source>
        <dbReference type="Proteomes" id="UP000293465"/>
    </source>
</evidence>
<evidence type="ECO:0000256" key="1">
    <source>
        <dbReference type="ARBA" id="ARBA00023015"/>
    </source>
</evidence>
<dbReference type="InterPro" id="IPR028082">
    <property type="entry name" value="Peripla_BP_I"/>
</dbReference>
<evidence type="ECO:0000259" key="4">
    <source>
        <dbReference type="PROSITE" id="PS50932"/>
    </source>
</evidence>
<proteinExistence type="predicted"/>
<dbReference type="Pfam" id="PF00356">
    <property type="entry name" value="LacI"/>
    <property type="match status" value="1"/>
</dbReference>
<keyword evidence="2 5" id="KW-0238">DNA-binding</keyword>